<dbReference type="OrthoDB" id="1735926at2759"/>
<comment type="caution">
    <text evidence="1">The sequence shown here is derived from an EMBL/GenBank/DDBJ whole genome shotgun (WGS) entry which is preliminary data.</text>
</comment>
<keyword evidence="2" id="KW-1185">Reference proteome</keyword>
<dbReference type="EMBL" id="JAAALK010000079">
    <property type="protein sequence ID" value="KAG8099650.1"/>
    <property type="molecule type" value="Genomic_DNA"/>
</dbReference>
<organism evidence="1 2">
    <name type="scientific">Zizania palustris</name>
    <name type="common">Northern wild rice</name>
    <dbReference type="NCBI Taxonomy" id="103762"/>
    <lineage>
        <taxon>Eukaryota</taxon>
        <taxon>Viridiplantae</taxon>
        <taxon>Streptophyta</taxon>
        <taxon>Embryophyta</taxon>
        <taxon>Tracheophyta</taxon>
        <taxon>Spermatophyta</taxon>
        <taxon>Magnoliopsida</taxon>
        <taxon>Liliopsida</taxon>
        <taxon>Poales</taxon>
        <taxon>Poaceae</taxon>
        <taxon>BOP clade</taxon>
        <taxon>Oryzoideae</taxon>
        <taxon>Oryzeae</taxon>
        <taxon>Zizaniinae</taxon>
        <taxon>Zizania</taxon>
    </lineage>
</organism>
<dbReference type="InterPro" id="IPR044259">
    <property type="entry name" value="CYP37-like"/>
</dbReference>
<reference evidence="1" key="2">
    <citation type="submission" date="2021-02" db="EMBL/GenBank/DDBJ databases">
        <authorList>
            <person name="Kimball J.A."/>
            <person name="Haas M.W."/>
            <person name="Macchietto M."/>
            <person name="Kono T."/>
            <person name="Duquette J."/>
            <person name="Shao M."/>
        </authorList>
    </citation>
    <scope>NUCLEOTIDE SEQUENCE</scope>
    <source>
        <tissue evidence="1">Fresh leaf tissue</tissue>
    </source>
</reference>
<proteinExistence type="predicted"/>
<sequence>MAWQAADTKYCALRRRRLGVHRGGIRGRISCSHRRPDHTSFAAEEGVAVEVLKGAVAALAVVAQISSSLPANAILYSPDTNVPANDGGAVAEAGHPLEPEHEDQTRIAEGHLLLAEDTSEEAVWLAPRSIPIEFKEKGSKVYTSLLEDKGGLQTLLKYIKENDPDRLSVALASSLDTGSRFILPFTSTIFGIPKLRKVMVQHSFQLLVPGGEPKSVATIQIVIDGYSAPLTAGNFVKLVLDGAYEGHTVPLEVMPAGQFEPLYRTPLSIQSCLGGTSFDERQFSVFGYTTAGREVLSQIKAGDIIPVCN</sequence>
<evidence type="ECO:0000313" key="1">
    <source>
        <dbReference type="EMBL" id="KAG8099650.1"/>
    </source>
</evidence>
<gene>
    <name evidence="1" type="ORF">GUJ93_ZPchr0013g36280</name>
</gene>
<dbReference type="PANTHER" id="PTHR47318:SF1">
    <property type="entry name" value="PEPTIDYL-PROLYL CIS-TRANS ISOMERASE CYP37, CHLOROPLASTIC"/>
    <property type="match status" value="1"/>
</dbReference>
<protein>
    <submittedName>
        <fullName evidence="1">Uncharacterized protein</fullName>
    </submittedName>
</protein>
<dbReference type="AlphaFoldDB" id="A0A8J5X3S4"/>
<accession>A0A8J5X3S4</accession>
<dbReference type="Proteomes" id="UP000729402">
    <property type="component" value="Unassembled WGS sequence"/>
</dbReference>
<evidence type="ECO:0000313" key="2">
    <source>
        <dbReference type="Proteomes" id="UP000729402"/>
    </source>
</evidence>
<name>A0A8J5X3S4_ZIZPA</name>
<dbReference type="PANTHER" id="PTHR47318">
    <property type="entry name" value="PEPTIDYL-PROLYL CIS-TRANS ISOMERASE CYP37, CHLOROPLASTIC"/>
    <property type="match status" value="1"/>
</dbReference>
<reference evidence="1" key="1">
    <citation type="journal article" date="2021" name="bioRxiv">
        <title>Whole Genome Assembly and Annotation of Northern Wild Rice, Zizania palustris L., Supports a Whole Genome Duplication in the Zizania Genus.</title>
        <authorList>
            <person name="Haas M."/>
            <person name="Kono T."/>
            <person name="Macchietto M."/>
            <person name="Millas R."/>
            <person name="McGilp L."/>
            <person name="Shao M."/>
            <person name="Duquette J."/>
            <person name="Hirsch C.N."/>
            <person name="Kimball J."/>
        </authorList>
    </citation>
    <scope>NUCLEOTIDE SEQUENCE</scope>
    <source>
        <tissue evidence="1">Fresh leaf tissue</tissue>
    </source>
</reference>